<accession>A0A8R1UMC5</accession>
<accession>A0A2A6BM06</accession>
<protein>
    <submittedName>
        <fullName evidence="2">Uncharacterized protein</fullName>
    </submittedName>
</protein>
<reference evidence="2" key="2">
    <citation type="submission" date="2022-06" db="UniProtKB">
        <authorList>
            <consortium name="EnsemblMetazoa"/>
        </authorList>
    </citation>
    <scope>IDENTIFICATION</scope>
    <source>
        <strain evidence="2">PS312</strain>
    </source>
</reference>
<sequence length="68" mass="7493">MFIVSRMAAHCRTINCSSTARMGRTTSTSERNRYEGGKDENVKVHVDEIASTPTKEGPSHADQGIQKL</sequence>
<dbReference type="EnsemblMetazoa" id="PPA35875.1">
    <property type="protein sequence ID" value="PPA35875.1"/>
    <property type="gene ID" value="WBGene00274244"/>
</dbReference>
<evidence type="ECO:0000256" key="1">
    <source>
        <dbReference type="SAM" id="MobiDB-lite"/>
    </source>
</evidence>
<proteinExistence type="predicted"/>
<gene>
    <name evidence="2" type="primary">WBGene00274244</name>
</gene>
<feature type="compositionally biased region" description="Basic and acidic residues" evidence="1">
    <location>
        <begin position="30"/>
        <end position="48"/>
    </location>
</feature>
<organism evidence="2 3">
    <name type="scientific">Pristionchus pacificus</name>
    <name type="common">Parasitic nematode worm</name>
    <dbReference type="NCBI Taxonomy" id="54126"/>
    <lineage>
        <taxon>Eukaryota</taxon>
        <taxon>Metazoa</taxon>
        <taxon>Ecdysozoa</taxon>
        <taxon>Nematoda</taxon>
        <taxon>Chromadorea</taxon>
        <taxon>Rhabditida</taxon>
        <taxon>Rhabditina</taxon>
        <taxon>Diplogasteromorpha</taxon>
        <taxon>Diplogasteroidea</taxon>
        <taxon>Neodiplogasteridae</taxon>
        <taxon>Pristionchus</taxon>
    </lineage>
</organism>
<reference evidence="3" key="1">
    <citation type="journal article" date="2008" name="Nat. Genet.">
        <title>The Pristionchus pacificus genome provides a unique perspective on nematode lifestyle and parasitism.</title>
        <authorList>
            <person name="Dieterich C."/>
            <person name="Clifton S.W."/>
            <person name="Schuster L.N."/>
            <person name="Chinwalla A."/>
            <person name="Delehaunty K."/>
            <person name="Dinkelacker I."/>
            <person name="Fulton L."/>
            <person name="Fulton R."/>
            <person name="Godfrey J."/>
            <person name="Minx P."/>
            <person name="Mitreva M."/>
            <person name="Roeseler W."/>
            <person name="Tian H."/>
            <person name="Witte H."/>
            <person name="Yang S.P."/>
            <person name="Wilson R.K."/>
            <person name="Sommer R.J."/>
        </authorList>
    </citation>
    <scope>NUCLEOTIDE SEQUENCE [LARGE SCALE GENOMIC DNA]</scope>
    <source>
        <strain evidence="3">PS312</strain>
    </source>
</reference>
<evidence type="ECO:0000313" key="2">
    <source>
        <dbReference type="EnsemblMetazoa" id="PPA35875.1"/>
    </source>
</evidence>
<feature type="compositionally biased region" description="Polar residues" evidence="1">
    <location>
        <begin position="19"/>
        <end position="29"/>
    </location>
</feature>
<name>A0A2A6BM06_PRIPA</name>
<keyword evidence="3" id="KW-1185">Reference proteome</keyword>
<dbReference type="AlphaFoldDB" id="A0A2A6BM06"/>
<dbReference type="Proteomes" id="UP000005239">
    <property type="component" value="Unassembled WGS sequence"/>
</dbReference>
<evidence type="ECO:0000313" key="3">
    <source>
        <dbReference type="Proteomes" id="UP000005239"/>
    </source>
</evidence>
<feature type="region of interest" description="Disordered" evidence="1">
    <location>
        <begin position="19"/>
        <end position="68"/>
    </location>
</feature>